<dbReference type="GO" id="GO:0033202">
    <property type="term" value="C:DNA helicase complex"/>
    <property type="evidence" value="ECO:0007669"/>
    <property type="project" value="TreeGrafter"/>
</dbReference>
<keyword evidence="2 11" id="KW-0547">Nucleotide-binding</keyword>
<dbReference type="InterPro" id="IPR011989">
    <property type="entry name" value="ARM-like"/>
</dbReference>
<comment type="catalytic activity">
    <reaction evidence="10">
        <text>ATP + H2O = ADP + phosphate + H(+)</text>
        <dbReference type="Rhea" id="RHEA:13065"/>
        <dbReference type="ChEBI" id="CHEBI:15377"/>
        <dbReference type="ChEBI" id="CHEBI:15378"/>
        <dbReference type="ChEBI" id="CHEBI:30616"/>
        <dbReference type="ChEBI" id="CHEBI:43474"/>
        <dbReference type="ChEBI" id="CHEBI:456216"/>
        <dbReference type="EC" id="5.6.2.4"/>
    </reaction>
</comment>
<keyword evidence="15" id="KW-1185">Reference proteome</keyword>
<keyword evidence="6" id="KW-0238">DNA-binding</keyword>
<dbReference type="EC" id="5.6.2.4" evidence="9"/>
<dbReference type="InterPro" id="IPR014016">
    <property type="entry name" value="UvrD-like_ATP-bd"/>
</dbReference>
<sequence>MSLSKLSPYELGETNDVGAIDYLINYLKEGDDNEKRLAASAINKLSKAHPNECIKSLPYLLNNVTSTKPQLRQYALKAINVLISVQEEVTLSSSDQQLIEQIAIHDEKEYNQKIAQAVLCYLQKRLVKLEVDQAPTSRNRQGEYYPQGATKKVVEQAELATNQTTVELVNEADSDSFYFRELEGKGIKLNQSQLLATRHLKGPALVLAGAGSGKTRVLSSRAGYLMSVYNVNPKNILLLTFTRKAAKEMEGRIASLPGLSKSVVRDVTSGTLHSIFLKILKWQGDGREIISSEKQKRTYLKMIMKDMSLSDDYEPEVLLALLSYQKSNMVTVVDFPEQTPVEKEIKVILKKYEDMKRINNYMDYDDILLDSYFLLKNNKTLLQSLQKRFSFILCDEWQDTNPVQYELIKMLAMPQNNLFVVGDDDQTIYEFNGADASIILNFNKEFPHARTYTLDTNYRSTTSIVGLANKVISFNKHRYKKTLKATRESDDFPLFLRPNNTDEEAELILDNIISEVKQGKRKYQDFAVLYRTNSNSRAILDQCLLNDIPYITFGNSSTFYEQGIVKPVLDHLRLTINEKDTKAARGVTPTLYMNREKATDFMLRQEAINPKKSLLTHLIDYPGLKDFQKEQISQRINLIRQMKPMKPVKAVKRIHAVYSKFLLANERKNITLHKEIVQETLSELEAAATRFSTIAEFIEFVEDIIEKNNQMEELRKNPQADAVNLMTIHMSKGLEFPVVYLIGASENILPHSSVLDAENRKDLVIMKRDKNQTAIEGERRLLYVAVTRAEQELYISSPAIYRDKKIAISRFIRQVFAQPFKPKPVAKTTSMDKQKIKTNHVTYKTETILVWDCTSKKCNGWVRIASYEETLVETKECPICGEAMKKGPKEVRTRGNG</sequence>
<dbReference type="CDD" id="cd17932">
    <property type="entry name" value="DEXQc_UvrD"/>
    <property type="match status" value="1"/>
</dbReference>
<dbReference type="GO" id="GO:0016787">
    <property type="term" value="F:hydrolase activity"/>
    <property type="evidence" value="ECO:0007669"/>
    <property type="project" value="UniProtKB-UniRule"/>
</dbReference>
<comment type="catalytic activity">
    <reaction evidence="8">
        <text>Couples ATP hydrolysis with the unwinding of duplex DNA by translocating in the 3'-5' direction.</text>
        <dbReference type="EC" id="5.6.2.4"/>
    </reaction>
</comment>
<keyword evidence="5 11" id="KW-0067">ATP-binding</keyword>
<feature type="binding site" evidence="11">
    <location>
        <begin position="208"/>
        <end position="215"/>
    </location>
    <ligand>
        <name>ATP</name>
        <dbReference type="ChEBI" id="CHEBI:30616"/>
    </ligand>
</feature>
<evidence type="ECO:0000256" key="6">
    <source>
        <dbReference type="ARBA" id="ARBA00023125"/>
    </source>
</evidence>
<evidence type="ECO:0000256" key="5">
    <source>
        <dbReference type="ARBA" id="ARBA00022840"/>
    </source>
</evidence>
<evidence type="ECO:0000256" key="9">
    <source>
        <dbReference type="ARBA" id="ARBA00034808"/>
    </source>
</evidence>
<keyword evidence="4 11" id="KW-0347">Helicase</keyword>
<evidence type="ECO:0000256" key="3">
    <source>
        <dbReference type="ARBA" id="ARBA00022801"/>
    </source>
</evidence>
<comment type="caution">
    <text evidence="14">The sequence shown here is derived from an EMBL/GenBank/DDBJ whole genome shotgun (WGS) entry which is preliminary data.</text>
</comment>
<evidence type="ECO:0000256" key="2">
    <source>
        <dbReference type="ARBA" id="ARBA00022741"/>
    </source>
</evidence>
<dbReference type="PANTHER" id="PTHR11070">
    <property type="entry name" value="UVRD / RECB / PCRA DNA HELICASE FAMILY MEMBER"/>
    <property type="match status" value="1"/>
</dbReference>
<dbReference type="Pfam" id="PF00580">
    <property type="entry name" value="UvrD-helicase"/>
    <property type="match status" value="1"/>
</dbReference>
<dbReference type="CDD" id="cd18807">
    <property type="entry name" value="SF1_C_UvrD"/>
    <property type="match status" value="1"/>
</dbReference>
<dbReference type="Pfam" id="PF14169">
    <property type="entry name" value="YdjO"/>
    <property type="match status" value="1"/>
</dbReference>
<evidence type="ECO:0000313" key="14">
    <source>
        <dbReference type="EMBL" id="MDC3418361.1"/>
    </source>
</evidence>
<proteinExistence type="inferred from homology"/>
<dbReference type="InterPro" id="IPR014017">
    <property type="entry name" value="DNA_helicase_UvrD-like_C"/>
</dbReference>
<dbReference type="PROSITE" id="PS51217">
    <property type="entry name" value="UVRD_HELICASE_CTER"/>
    <property type="match status" value="1"/>
</dbReference>
<evidence type="ECO:0000256" key="4">
    <source>
        <dbReference type="ARBA" id="ARBA00022806"/>
    </source>
</evidence>
<evidence type="ECO:0000256" key="10">
    <source>
        <dbReference type="ARBA" id="ARBA00048988"/>
    </source>
</evidence>
<dbReference type="AlphaFoldDB" id="A0A9X4AFX4"/>
<evidence type="ECO:0000256" key="8">
    <source>
        <dbReference type="ARBA" id="ARBA00034617"/>
    </source>
</evidence>
<dbReference type="Gene3D" id="3.40.50.300">
    <property type="entry name" value="P-loop containing nucleotide triphosphate hydrolases"/>
    <property type="match status" value="2"/>
</dbReference>
<dbReference type="InterPro" id="IPR000212">
    <property type="entry name" value="DNA_helicase_UvrD/REP"/>
</dbReference>
<evidence type="ECO:0000313" key="15">
    <source>
        <dbReference type="Proteomes" id="UP001145069"/>
    </source>
</evidence>
<dbReference type="RefSeq" id="WP_272447424.1">
    <property type="nucleotide sequence ID" value="NZ_JAMQKC010000025.1"/>
</dbReference>
<dbReference type="SUPFAM" id="SSF52540">
    <property type="entry name" value="P-loop containing nucleoside triphosphate hydrolases"/>
    <property type="match status" value="1"/>
</dbReference>
<dbReference type="SUPFAM" id="SSF48371">
    <property type="entry name" value="ARM repeat"/>
    <property type="match status" value="1"/>
</dbReference>
<dbReference type="PANTHER" id="PTHR11070:SF2">
    <property type="entry name" value="ATP-DEPENDENT DNA HELICASE SRS2"/>
    <property type="match status" value="1"/>
</dbReference>
<dbReference type="InterPro" id="IPR025916">
    <property type="entry name" value="YdjO"/>
</dbReference>
<dbReference type="PROSITE" id="PS51198">
    <property type="entry name" value="UVRD_HELICASE_ATP_BIND"/>
    <property type="match status" value="1"/>
</dbReference>
<reference evidence="14" key="1">
    <citation type="submission" date="2022-06" db="EMBL/GenBank/DDBJ databases">
        <title>Aquibacillus sp. a new bacterium isolated from soil saline samples.</title>
        <authorList>
            <person name="Galisteo C."/>
            <person name="De La Haba R."/>
            <person name="Sanchez-Porro C."/>
            <person name="Ventosa A."/>
        </authorList>
    </citation>
    <scope>NUCLEOTIDE SEQUENCE</scope>
    <source>
        <strain evidence="14">3ASR75-54</strain>
    </source>
</reference>
<dbReference type="Gene3D" id="1.25.10.10">
    <property type="entry name" value="Leucine-rich Repeat Variant"/>
    <property type="match status" value="1"/>
</dbReference>
<gene>
    <name evidence="14" type="ORF">NC799_15870</name>
</gene>
<name>A0A9X4AFX4_9BACI</name>
<evidence type="ECO:0000256" key="11">
    <source>
        <dbReference type="PROSITE-ProRule" id="PRU00560"/>
    </source>
</evidence>
<feature type="domain" description="UvrD-like helicase C-terminal" evidence="13">
    <location>
        <begin position="462"/>
        <end position="733"/>
    </location>
</feature>
<protein>
    <recommendedName>
        <fullName evidence="9">DNA 3'-5' helicase</fullName>
        <ecNumber evidence="9">5.6.2.4</ecNumber>
    </recommendedName>
</protein>
<dbReference type="InterPro" id="IPR016024">
    <property type="entry name" value="ARM-type_fold"/>
</dbReference>
<evidence type="ECO:0000259" key="13">
    <source>
        <dbReference type="PROSITE" id="PS51217"/>
    </source>
</evidence>
<organism evidence="14 15">
    <name type="scientific">Aquibacillus salsiterrae</name>
    <dbReference type="NCBI Taxonomy" id="2950439"/>
    <lineage>
        <taxon>Bacteria</taxon>
        <taxon>Bacillati</taxon>
        <taxon>Bacillota</taxon>
        <taxon>Bacilli</taxon>
        <taxon>Bacillales</taxon>
        <taxon>Bacillaceae</taxon>
        <taxon>Aquibacillus</taxon>
    </lineage>
</organism>
<dbReference type="GO" id="GO:0003677">
    <property type="term" value="F:DNA binding"/>
    <property type="evidence" value="ECO:0007669"/>
    <property type="project" value="UniProtKB-KW"/>
</dbReference>
<feature type="domain" description="UvrD-like helicase ATP-binding" evidence="12">
    <location>
        <begin position="187"/>
        <end position="461"/>
    </location>
</feature>
<evidence type="ECO:0000256" key="1">
    <source>
        <dbReference type="ARBA" id="ARBA00009922"/>
    </source>
</evidence>
<dbReference type="GO" id="GO:0005524">
    <property type="term" value="F:ATP binding"/>
    <property type="evidence" value="ECO:0007669"/>
    <property type="project" value="UniProtKB-UniRule"/>
</dbReference>
<evidence type="ECO:0000259" key="12">
    <source>
        <dbReference type="PROSITE" id="PS51198"/>
    </source>
</evidence>
<dbReference type="InterPro" id="IPR027417">
    <property type="entry name" value="P-loop_NTPase"/>
</dbReference>
<dbReference type="Pfam" id="PF13361">
    <property type="entry name" value="UvrD_C"/>
    <property type="match status" value="1"/>
</dbReference>
<accession>A0A9X4AFX4</accession>
<dbReference type="InterPro" id="IPR013986">
    <property type="entry name" value="DExx_box_DNA_helicase_dom_sf"/>
</dbReference>
<keyword evidence="3 11" id="KW-0378">Hydrolase</keyword>
<dbReference type="GO" id="GO:0043138">
    <property type="term" value="F:3'-5' DNA helicase activity"/>
    <property type="evidence" value="ECO:0007669"/>
    <property type="project" value="UniProtKB-EC"/>
</dbReference>
<dbReference type="Proteomes" id="UP001145069">
    <property type="component" value="Unassembled WGS sequence"/>
</dbReference>
<dbReference type="EMBL" id="JAMQKC010000025">
    <property type="protein sequence ID" value="MDC3418361.1"/>
    <property type="molecule type" value="Genomic_DNA"/>
</dbReference>
<dbReference type="GO" id="GO:0005829">
    <property type="term" value="C:cytosol"/>
    <property type="evidence" value="ECO:0007669"/>
    <property type="project" value="TreeGrafter"/>
</dbReference>
<dbReference type="Gene3D" id="1.10.10.160">
    <property type="match status" value="1"/>
</dbReference>
<dbReference type="Gene3D" id="1.10.486.10">
    <property type="entry name" value="PCRA, domain 4"/>
    <property type="match status" value="1"/>
</dbReference>
<keyword evidence="7" id="KW-0413">Isomerase</keyword>
<evidence type="ECO:0000256" key="7">
    <source>
        <dbReference type="ARBA" id="ARBA00023235"/>
    </source>
</evidence>
<comment type="similarity">
    <text evidence="1">Belongs to the helicase family. UvrD subfamily.</text>
</comment>
<dbReference type="GO" id="GO:0000725">
    <property type="term" value="P:recombinational repair"/>
    <property type="evidence" value="ECO:0007669"/>
    <property type="project" value="TreeGrafter"/>
</dbReference>